<feature type="compositionally biased region" description="Low complexity" evidence="1">
    <location>
        <begin position="70"/>
        <end position="82"/>
    </location>
</feature>
<feature type="region of interest" description="Disordered" evidence="1">
    <location>
        <begin position="70"/>
        <end position="96"/>
    </location>
</feature>
<proteinExistence type="predicted"/>
<sequence length="190" mass="20696">MLIACCRGRRAIVGMLIACGRATCDGKSKRWVELGFDGVLAVGKDGVVAWRYTNRWIVSGARDPAAARSATAVASRSHSATRQGSQATREHGDVRQQSTCVSAPRQCFRQKYRDATRHHRKGPRVPSLRRLHFHLTRPHPAPGCSACSASPDIMHARNCTVFTRSCSVVHTSTWGMSNSPSSGYCDSLAS</sequence>
<evidence type="ECO:0000256" key="1">
    <source>
        <dbReference type="SAM" id="MobiDB-lite"/>
    </source>
</evidence>
<protein>
    <submittedName>
        <fullName evidence="2">Uncharacterized protein</fullName>
    </submittedName>
</protein>
<evidence type="ECO:0000313" key="2">
    <source>
        <dbReference type="EMBL" id="KAH7046007.1"/>
    </source>
</evidence>
<organism evidence="2 3">
    <name type="scientific">Macrophomina phaseolina</name>
    <dbReference type="NCBI Taxonomy" id="35725"/>
    <lineage>
        <taxon>Eukaryota</taxon>
        <taxon>Fungi</taxon>
        <taxon>Dikarya</taxon>
        <taxon>Ascomycota</taxon>
        <taxon>Pezizomycotina</taxon>
        <taxon>Dothideomycetes</taxon>
        <taxon>Dothideomycetes incertae sedis</taxon>
        <taxon>Botryosphaeriales</taxon>
        <taxon>Botryosphaeriaceae</taxon>
        <taxon>Macrophomina</taxon>
    </lineage>
</organism>
<comment type="caution">
    <text evidence="2">The sequence shown here is derived from an EMBL/GenBank/DDBJ whole genome shotgun (WGS) entry which is preliminary data.</text>
</comment>
<keyword evidence="3" id="KW-1185">Reference proteome</keyword>
<evidence type="ECO:0000313" key="3">
    <source>
        <dbReference type="Proteomes" id="UP000774617"/>
    </source>
</evidence>
<accession>A0ABQ8G6P3</accession>
<dbReference type="EMBL" id="JAGTJR010000018">
    <property type="protein sequence ID" value="KAH7046007.1"/>
    <property type="molecule type" value="Genomic_DNA"/>
</dbReference>
<name>A0ABQ8G6P3_9PEZI</name>
<gene>
    <name evidence="2" type="ORF">B0J12DRAFT_148603</name>
</gene>
<dbReference type="Proteomes" id="UP000774617">
    <property type="component" value="Unassembled WGS sequence"/>
</dbReference>
<reference evidence="2 3" key="1">
    <citation type="journal article" date="2021" name="Nat. Commun.">
        <title>Genetic determinants of endophytism in the Arabidopsis root mycobiome.</title>
        <authorList>
            <person name="Mesny F."/>
            <person name="Miyauchi S."/>
            <person name="Thiergart T."/>
            <person name="Pickel B."/>
            <person name="Atanasova L."/>
            <person name="Karlsson M."/>
            <person name="Huettel B."/>
            <person name="Barry K.W."/>
            <person name="Haridas S."/>
            <person name="Chen C."/>
            <person name="Bauer D."/>
            <person name="Andreopoulos W."/>
            <person name="Pangilinan J."/>
            <person name="LaButti K."/>
            <person name="Riley R."/>
            <person name="Lipzen A."/>
            <person name="Clum A."/>
            <person name="Drula E."/>
            <person name="Henrissat B."/>
            <person name="Kohler A."/>
            <person name="Grigoriev I.V."/>
            <person name="Martin F.M."/>
            <person name="Hacquard S."/>
        </authorList>
    </citation>
    <scope>NUCLEOTIDE SEQUENCE [LARGE SCALE GENOMIC DNA]</scope>
    <source>
        <strain evidence="2 3">MPI-SDFR-AT-0080</strain>
    </source>
</reference>